<dbReference type="Proteomes" id="UP000016922">
    <property type="component" value="Unassembled WGS sequence"/>
</dbReference>
<dbReference type="EMBL" id="KE145371">
    <property type="protein sequence ID" value="EPE25395.1"/>
    <property type="molecule type" value="Genomic_DNA"/>
</dbReference>
<evidence type="ECO:0000313" key="3">
    <source>
        <dbReference type="Proteomes" id="UP000016922"/>
    </source>
</evidence>
<protein>
    <submittedName>
        <fullName evidence="2">Uncharacterized protein</fullName>
    </submittedName>
</protein>
<gene>
    <name evidence="2" type="ORF">GLAREA_01307</name>
</gene>
<feature type="compositionally biased region" description="Polar residues" evidence="1">
    <location>
        <begin position="1"/>
        <end position="12"/>
    </location>
</feature>
<feature type="compositionally biased region" description="Basic and acidic residues" evidence="1">
    <location>
        <begin position="484"/>
        <end position="494"/>
    </location>
</feature>
<feature type="compositionally biased region" description="Polar residues" evidence="1">
    <location>
        <begin position="78"/>
        <end position="87"/>
    </location>
</feature>
<dbReference type="AlphaFoldDB" id="S3CHR7"/>
<reference evidence="2 3" key="1">
    <citation type="journal article" date="2013" name="BMC Genomics">
        <title>Genomics-driven discovery of the pneumocandin biosynthetic gene cluster in the fungus Glarea lozoyensis.</title>
        <authorList>
            <person name="Chen L."/>
            <person name="Yue Q."/>
            <person name="Zhang X."/>
            <person name="Xiang M."/>
            <person name="Wang C."/>
            <person name="Li S."/>
            <person name="Che Y."/>
            <person name="Ortiz-Lopez F.J."/>
            <person name="Bills G.F."/>
            <person name="Liu X."/>
            <person name="An Z."/>
        </authorList>
    </citation>
    <scope>NUCLEOTIDE SEQUENCE [LARGE SCALE GENOMIC DNA]</scope>
    <source>
        <strain evidence="3">ATCC 20868 / MF5171</strain>
    </source>
</reference>
<feature type="region of interest" description="Disordered" evidence="1">
    <location>
        <begin position="1"/>
        <end position="24"/>
    </location>
</feature>
<sequence>MASNFDVATSAGSGDGNEYSKPPPVKSIAAEVLKKKRQLNNAIPPPPLQASFASNSSQFGTQQEEQQYLDDFEEDSTRNISNEQYQRSSNSSNNSINPGRTSSSSKLSAETVKTSITVPTAALISVIDSLLVSNPELEGYIKSKEALERRGNGYPEFPIPEFLYSNSCQTCLDHEDVCVVEQGSSSSKCTSCTRFGVRCLFVNVESPYSPLSRDVHMNCSRCRSWIVSSQPIREVKLPFSPSRYAINRRHVLPANTQISDKRVLDHTKQHILNPLLRAQKNSVPSSIAQNIQAKPVTNVQSSTTSNSGVQRGGQDTRLDNNLSRIATQKSQGLGSLFEKRAPRTLFGANGSSSTIAAQSFTSTVTYSESDRESDEACDGRSASEKTSGGRNLRKVYAVPWLPYDPVPASTTPFNPLIDQADRPALAVGPTIPSSSSPRISDNSQCQTRPSLTEELVDFAKINQARNTLRHGFEEAQGGMPPRLRKADLENHNKEEDEEANNELTDTERYWKQKAKESMNSYEGSFWTNHPRKHR</sequence>
<evidence type="ECO:0000313" key="2">
    <source>
        <dbReference type="EMBL" id="EPE25395.1"/>
    </source>
</evidence>
<keyword evidence="3" id="KW-1185">Reference proteome</keyword>
<feature type="region of interest" description="Disordered" evidence="1">
    <location>
        <begin position="295"/>
        <end position="320"/>
    </location>
</feature>
<dbReference type="KEGG" id="glz:GLAREA_01307"/>
<evidence type="ECO:0000256" key="1">
    <source>
        <dbReference type="SAM" id="MobiDB-lite"/>
    </source>
</evidence>
<feature type="compositionally biased region" description="Low complexity" evidence="1">
    <location>
        <begin position="296"/>
        <end position="309"/>
    </location>
</feature>
<accession>S3CHR7</accession>
<dbReference type="HOGENOM" id="CLU_510027_0_0_1"/>
<feature type="region of interest" description="Disordered" evidence="1">
    <location>
        <begin position="36"/>
        <end position="110"/>
    </location>
</feature>
<dbReference type="RefSeq" id="XP_008086714.1">
    <property type="nucleotide sequence ID" value="XM_008088523.1"/>
</dbReference>
<feature type="compositionally biased region" description="Polar residues" evidence="1">
    <location>
        <begin position="96"/>
        <end position="110"/>
    </location>
</feature>
<feature type="region of interest" description="Disordered" evidence="1">
    <location>
        <begin position="473"/>
        <end position="511"/>
    </location>
</feature>
<dbReference type="GeneID" id="19460365"/>
<feature type="compositionally biased region" description="Polar residues" evidence="1">
    <location>
        <begin position="51"/>
        <end position="66"/>
    </location>
</feature>
<dbReference type="OrthoDB" id="10647188at2759"/>
<proteinExistence type="predicted"/>
<feature type="region of interest" description="Disordered" evidence="1">
    <location>
        <begin position="363"/>
        <end position="389"/>
    </location>
</feature>
<name>S3CHR7_GLAL2</name>
<organism evidence="2 3">
    <name type="scientific">Glarea lozoyensis (strain ATCC 20868 / MF5171)</name>
    <dbReference type="NCBI Taxonomy" id="1116229"/>
    <lineage>
        <taxon>Eukaryota</taxon>
        <taxon>Fungi</taxon>
        <taxon>Dikarya</taxon>
        <taxon>Ascomycota</taxon>
        <taxon>Pezizomycotina</taxon>
        <taxon>Leotiomycetes</taxon>
        <taxon>Helotiales</taxon>
        <taxon>Helotiaceae</taxon>
        <taxon>Glarea</taxon>
    </lineage>
</organism>